<evidence type="ECO:0000313" key="6">
    <source>
        <dbReference type="Proteomes" id="UP001255416"/>
    </source>
</evidence>
<evidence type="ECO:0000313" key="5">
    <source>
        <dbReference type="EMBL" id="MDU9002369.1"/>
    </source>
</evidence>
<dbReference type="InterPro" id="IPR036390">
    <property type="entry name" value="WH_DNA-bd_sf"/>
</dbReference>
<dbReference type="InterPro" id="IPR014710">
    <property type="entry name" value="RmlC-like_jellyroll"/>
</dbReference>
<keyword evidence="1" id="KW-0805">Transcription regulation</keyword>
<dbReference type="Pfam" id="PF00027">
    <property type="entry name" value="cNMP_binding"/>
    <property type="match status" value="1"/>
</dbReference>
<dbReference type="SUPFAM" id="SSF46785">
    <property type="entry name" value="Winged helix' DNA-binding domain"/>
    <property type="match status" value="1"/>
</dbReference>
<dbReference type="SUPFAM" id="SSF51206">
    <property type="entry name" value="cAMP-binding domain-like"/>
    <property type="match status" value="1"/>
</dbReference>
<dbReference type="InterPro" id="IPR018490">
    <property type="entry name" value="cNMP-bd_dom_sf"/>
</dbReference>
<dbReference type="InterPro" id="IPR012318">
    <property type="entry name" value="HTH_CRP"/>
</dbReference>
<dbReference type="InterPro" id="IPR036388">
    <property type="entry name" value="WH-like_DNA-bd_sf"/>
</dbReference>
<dbReference type="PROSITE" id="PS50042">
    <property type="entry name" value="CNMP_BINDING_3"/>
    <property type="match status" value="1"/>
</dbReference>
<reference evidence="6" key="1">
    <citation type="submission" date="2023-05" db="EMBL/GenBank/DDBJ databases">
        <title>Sedimentitalea sp. nov. JM2-8.</title>
        <authorList>
            <person name="Huang J."/>
        </authorList>
    </citation>
    <scope>NUCLEOTIDE SEQUENCE [LARGE SCALE GENOMIC DNA]</scope>
    <source>
        <strain evidence="6">KHS03</strain>
    </source>
</reference>
<keyword evidence="2" id="KW-0238">DNA-binding</keyword>
<name>A0ABU3V9B4_9RHOB</name>
<dbReference type="Pfam" id="PF13545">
    <property type="entry name" value="HTH_Crp_2"/>
    <property type="match status" value="1"/>
</dbReference>
<dbReference type="CDD" id="cd00038">
    <property type="entry name" value="CAP_ED"/>
    <property type="match status" value="1"/>
</dbReference>
<organism evidence="5 6">
    <name type="scientific">Sedimentitalea todarodis</name>
    <dbReference type="NCBI Taxonomy" id="1631240"/>
    <lineage>
        <taxon>Bacteria</taxon>
        <taxon>Pseudomonadati</taxon>
        <taxon>Pseudomonadota</taxon>
        <taxon>Alphaproteobacteria</taxon>
        <taxon>Rhodobacterales</taxon>
        <taxon>Paracoccaceae</taxon>
        <taxon>Sedimentitalea</taxon>
    </lineage>
</organism>
<dbReference type="InterPro" id="IPR000595">
    <property type="entry name" value="cNMP-bd_dom"/>
</dbReference>
<evidence type="ECO:0000256" key="2">
    <source>
        <dbReference type="ARBA" id="ARBA00023125"/>
    </source>
</evidence>
<dbReference type="PANTHER" id="PTHR24567:SF74">
    <property type="entry name" value="HTH-TYPE TRANSCRIPTIONAL REGULATOR ARCR"/>
    <property type="match status" value="1"/>
</dbReference>
<accession>A0ABU3V9B4</accession>
<dbReference type="SMART" id="SM00100">
    <property type="entry name" value="cNMP"/>
    <property type="match status" value="1"/>
</dbReference>
<feature type="domain" description="Cyclic nucleotide-binding" evidence="4">
    <location>
        <begin position="17"/>
        <end position="120"/>
    </location>
</feature>
<keyword evidence="3" id="KW-0804">Transcription</keyword>
<gene>
    <name evidence="5" type="ORF">QO231_00730</name>
</gene>
<dbReference type="RefSeq" id="WP_316772081.1">
    <property type="nucleotide sequence ID" value="NZ_JASMWN010000001.1"/>
</dbReference>
<keyword evidence="6" id="KW-1185">Reference proteome</keyword>
<proteinExistence type="predicted"/>
<dbReference type="Proteomes" id="UP001255416">
    <property type="component" value="Unassembled WGS sequence"/>
</dbReference>
<dbReference type="Gene3D" id="1.10.10.10">
    <property type="entry name" value="Winged helix-like DNA-binding domain superfamily/Winged helix DNA-binding domain"/>
    <property type="match status" value="1"/>
</dbReference>
<evidence type="ECO:0000259" key="4">
    <source>
        <dbReference type="PROSITE" id="PS50042"/>
    </source>
</evidence>
<evidence type="ECO:0000256" key="3">
    <source>
        <dbReference type="ARBA" id="ARBA00023163"/>
    </source>
</evidence>
<evidence type="ECO:0000256" key="1">
    <source>
        <dbReference type="ARBA" id="ARBA00023015"/>
    </source>
</evidence>
<dbReference type="InterPro" id="IPR050397">
    <property type="entry name" value="Env_Response_Regulators"/>
</dbReference>
<dbReference type="Gene3D" id="2.60.120.10">
    <property type="entry name" value="Jelly Rolls"/>
    <property type="match status" value="1"/>
</dbReference>
<sequence length="227" mass="25760">MQLDLKTADSIFKSHGWLATCPESVRRKVLETGRVRRFAASETLYRLGEISDGVYGIVEGRVVVSIPSDAGTIYDCYIGRPGFWIGDLALFSKSTRLVSLTAETDVTCWFLPQTRLHDLIRADPDLICLFYALTHRNMATTMRIMANLTIPDNARRLAAWLLFQDDQMPSTGCWIEASQEQIAMQNIVSPPTVRRLLRRLQEKGLIELRYGKVRVANHDRLLAFSRA</sequence>
<dbReference type="PANTHER" id="PTHR24567">
    <property type="entry name" value="CRP FAMILY TRANSCRIPTIONAL REGULATORY PROTEIN"/>
    <property type="match status" value="1"/>
</dbReference>
<protein>
    <submittedName>
        <fullName evidence="5">Crp/Fnr family transcriptional regulator</fullName>
    </submittedName>
</protein>
<dbReference type="EMBL" id="JASMWN010000001">
    <property type="protein sequence ID" value="MDU9002369.1"/>
    <property type="molecule type" value="Genomic_DNA"/>
</dbReference>
<dbReference type="SMART" id="SM00419">
    <property type="entry name" value="HTH_CRP"/>
    <property type="match status" value="1"/>
</dbReference>
<comment type="caution">
    <text evidence="5">The sequence shown here is derived from an EMBL/GenBank/DDBJ whole genome shotgun (WGS) entry which is preliminary data.</text>
</comment>